<dbReference type="EMBL" id="FPBO01000002">
    <property type="protein sequence ID" value="SFU36804.1"/>
    <property type="molecule type" value="Genomic_DNA"/>
</dbReference>
<protein>
    <recommendedName>
        <fullName evidence="1">DUF4214 domain-containing protein</fullName>
    </recommendedName>
</protein>
<reference evidence="3" key="1">
    <citation type="submission" date="2016-10" db="EMBL/GenBank/DDBJ databases">
        <authorList>
            <person name="Varghese N."/>
            <person name="Submissions S."/>
        </authorList>
    </citation>
    <scope>NUCLEOTIDE SEQUENCE [LARGE SCALE GENOMIC DNA]</scope>
    <source>
        <strain evidence="3">CGMCC 1.11014</strain>
    </source>
</reference>
<dbReference type="Gene3D" id="1.10.3130.20">
    <property type="entry name" value="Phycobilisome linker domain"/>
    <property type="match status" value="1"/>
</dbReference>
<keyword evidence="3" id="KW-1185">Reference proteome</keyword>
<name>A0A1I7FKW3_9BURK</name>
<dbReference type="STRING" id="1035707.SAMN05216552_1002115"/>
<dbReference type="OrthoDB" id="480426at2"/>
<evidence type="ECO:0000259" key="1">
    <source>
        <dbReference type="Pfam" id="PF13946"/>
    </source>
</evidence>
<evidence type="ECO:0000313" key="3">
    <source>
        <dbReference type="Proteomes" id="UP000199391"/>
    </source>
</evidence>
<dbReference type="Gene3D" id="2.60.120.380">
    <property type="match status" value="2"/>
</dbReference>
<organism evidence="2 3">
    <name type="scientific">Pseudoduganella namucuonensis</name>
    <dbReference type="NCBI Taxonomy" id="1035707"/>
    <lineage>
        <taxon>Bacteria</taxon>
        <taxon>Pseudomonadati</taxon>
        <taxon>Pseudomonadota</taxon>
        <taxon>Betaproteobacteria</taxon>
        <taxon>Burkholderiales</taxon>
        <taxon>Oxalobacteraceae</taxon>
        <taxon>Telluria group</taxon>
        <taxon>Pseudoduganella</taxon>
    </lineage>
</organism>
<evidence type="ECO:0000313" key="2">
    <source>
        <dbReference type="EMBL" id="SFU36804.1"/>
    </source>
</evidence>
<proteinExistence type="predicted"/>
<dbReference type="Proteomes" id="UP000199391">
    <property type="component" value="Unassembled WGS sequence"/>
</dbReference>
<dbReference type="AlphaFoldDB" id="A0A1I7FKW3"/>
<dbReference type="RefSeq" id="WP_093553250.1">
    <property type="nucleotide sequence ID" value="NZ_FPBO01000002.1"/>
</dbReference>
<dbReference type="Pfam" id="PF13946">
    <property type="entry name" value="DUF4214"/>
    <property type="match status" value="1"/>
</dbReference>
<gene>
    <name evidence="2" type="ORF">SAMN05216552_1002115</name>
</gene>
<sequence length="427" mass="45289">MADDYNNNQSTKGVLAVGSALKGAFELAGDADWFKMTLQAGVTYILSMSDLVQEDGMPFAQMYEASLAIRDAAGKQLIQKQGSGSYGPVLQFTPGSSGDYYADVNNGYTPATFRLAAALRPDVKDDLPADSSTSATAIADGSVKGVIESAGDVDWFRFHMEAGKLYAFATRIEPGSPVDLGFFDANGSAVEVSYPFEAKTSGDYFIAVSGAEAGLAYELLPRTLRDDKPGAGNDYLKSDGKGTAIDAGAGTDTVEYSLAAAQYQVARKDGQITVQASGATAGDILTGVERLKFSDTSIAFDIDGVAGQAYRLYQAAFNRSPDKGGVGYWLSQMDKGVSLHDVSRSFMDSAEFQTMYGTNLSDAAFVNQLYQNVLHRPGEQAGVDYWIGTLQSGQPRADVLSSFSEGGENKAALVGVIGDGFHYTPYP</sequence>
<accession>A0A1I7FKW3</accession>
<dbReference type="InterPro" id="IPR038255">
    <property type="entry name" value="PBS_linker_sf"/>
</dbReference>
<feature type="domain" description="DUF4214" evidence="1">
    <location>
        <begin position="345"/>
        <end position="411"/>
    </location>
</feature>
<dbReference type="InterPro" id="IPR025282">
    <property type="entry name" value="DUF4214"/>
</dbReference>